<gene>
    <name evidence="6" type="ORF">P7228_03360</name>
</gene>
<keyword evidence="4" id="KW-0732">Signal</keyword>
<dbReference type="EMBL" id="CP121106">
    <property type="protein sequence ID" value="WFL78122.1"/>
    <property type="molecule type" value="Genomic_DNA"/>
</dbReference>
<evidence type="ECO:0000256" key="1">
    <source>
        <dbReference type="ARBA" id="ARBA00004442"/>
    </source>
</evidence>
<dbReference type="SUPFAM" id="SSF56935">
    <property type="entry name" value="Porins"/>
    <property type="match status" value="1"/>
</dbReference>
<feature type="signal peptide" evidence="4">
    <location>
        <begin position="1"/>
        <end position="33"/>
    </location>
</feature>
<organism evidence="6 7">
    <name type="scientific">Altererythrobacter arenosus</name>
    <dbReference type="NCBI Taxonomy" id="3032592"/>
    <lineage>
        <taxon>Bacteria</taxon>
        <taxon>Pseudomonadati</taxon>
        <taxon>Pseudomonadota</taxon>
        <taxon>Alphaproteobacteria</taxon>
        <taxon>Sphingomonadales</taxon>
        <taxon>Erythrobacteraceae</taxon>
        <taxon>Altererythrobacter</taxon>
    </lineage>
</organism>
<dbReference type="Gene3D" id="2.40.170.20">
    <property type="entry name" value="TonB-dependent receptor, beta-barrel domain"/>
    <property type="match status" value="1"/>
</dbReference>
<evidence type="ECO:0000256" key="2">
    <source>
        <dbReference type="ARBA" id="ARBA00023136"/>
    </source>
</evidence>
<keyword evidence="6" id="KW-0675">Receptor</keyword>
<evidence type="ECO:0000256" key="3">
    <source>
        <dbReference type="ARBA" id="ARBA00023237"/>
    </source>
</evidence>
<dbReference type="Gene3D" id="2.170.130.10">
    <property type="entry name" value="TonB-dependent receptor, plug domain"/>
    <property type="match status" value="1"/>
</dbReference>
<feature type="chain" id="PRO_5046408643" evidence="4">
    <location>
        <begin position="34"/>
        <end position="704"/>
    </location>
</feature>
<dbReference type="InterPro" id="IPR037066">
    <property type="entry name" value="Plug_dom_sf"/>
</dbReference>
<proteinExistence type="predicted"/>
<keyword evidence="7" id="KW-1185">Reference proteome</keyword>
<dbReference type="RefSeq" id="WP_278016812.1">
    <property type="nucleotide sequence ID" value="NZ_CP121106.1"/>
</dbReference>
<evidence type="ECO:0000313" key="7">
    <source>
        <dbReference type="Proteomes" id="UP001215827"/>
    </source>
</evidence>
<evidence type="ECO:0000256" key="4">
    <source>
        <dbReference type="SAM" id="SignalP"/>
    </source>
</evidence>
<dbReference type="InterPro" id="IPR012910">
    <property type="entry name" value="Plug_dom"/>
</dbReference>
<reference evidence="6 7" key="1">
    <citation type="submission" date="2023-03" db="EMBL/GenBank/DDBJ databases">
        <title>Altererythrobacter sp. CAU 1644 isolated from sand.</title>
        <authorList>
            <person name="Kim W."/>
        </authorList>
    </citation>
    <scope>NUCLEOTIDE SEQUENCE [LARGE SCALE GENOMIC DNA]</scope>
    <source>
        <strain evidence="6 7">CAU 1644</strain>
    </source>
</reference>
<evidence type="ECO:0000313" key="6">
    <source>
        <dbReference type="EMBL" id="WFL78122.1"/>
    </source>
</evidence>
<name>A0ABY8FTH1_9SPHN</name>
<sequence>MKTTVIAGWARSVSYFAVGVCLAASGLVAPAYAEDDMTEAATETVPVTAGAQVFEPAYFSQFAPRSALDMVERIPGFSISGGNDNGQRGLGQANQNVIVNGERFSSKSDSLEDQLRRIPAADVVRIEIVDGNSLNIPGLTGQVANVIYQNSGASGQFRWNTGFRPHNTEAQLYGGEASITGTSGALDFTVSLSNDNDRFGADGPILITDGSGGLIEAQRQKFSGKFDNPKLATAFAYDFGNDVLANLNLSYGLDYFKRDEPEVGSPVSGPVRTRESKVSENGPQYEIGADLQFPLGPGTLKLIGLERFERDNFTARLVDSFDDGSPSTGSRFKQTNGIGERIGRFEYGWGMLGGDWQLSGEAAFNRLDRTSSLFTLDPAGEFVRLDFPQGNGGVTEDRYETSLSFSRSLSSSLSIQAIGSMEFSKIEQTGSAANSRSFKRPKGSFAATWKPADGFDLSVTVARRVSQLSFGDFLASVNLNNDNQNGGNNELVPYQSWNLEVEANKTLGPWGSIKLEARQAWFEDFIDWFPLPNGGEARGNIGDADRLHLEANLTLNMDPLGWKGARFDIQAVKRYMNVTDPFTGEERGFSFDQEGALEIDFRHDIPSSDWAWGARLSHFDSAPYARRSEEGRDWEGPFFGTLFVEHKDVFGLTVQARAGNLLGARNHFRRTVYDGPRPDAPILFHEDANRRIGPIFRFIVSGSF</sequence>
<dbReference type="Pfam" id="PF07715">
    <property type="entry name" value="Plug"/>
    <property type="match status" value="1"/>
</dbReference>
<dbReference type="InterPro" id="IPR036942">
    <property type="entry name" value="Beta-barrel_TonB_sf"/>
</dbReference>
<comment type="subcellular location">
    <subcellularLocation>
        <location evidence="1">Cell outer membrane</location>
    </subcellularLocation>
</comment>
<keyword evidence="3" id="KW-0998">Cell outer membrane</keyword>
<keyword evidence="2" id="KW-0472">Membrane</keyword>
<feature type="domain" description="TonB-dependent receptor plug" evidence="5">
    <location>
        <begin position="50"/>
        <end position="133"/>
    </location>
</feature>
<dbReference type="Proteomes" id="UP001215827">
    <property type="component" value="Chromosome"/>
</dbReference>
<evidence type="ECO:0000259" key="5">
    <source>
        <dbReference type="Pfam" id="PF07715"/>
    </source>
</evidence>
<accession>A0ABY8FTH1</accession>
<protein>
    <submittedName>
        <fullName evidence="6">TonB-dependent receptor plug domain-containing protein</fullName>
    </submittedName>
</protein>